<dbReference type="Gene3D" id="1.20.120.160">
    <property type="entry name" value="HPT domain"/>
    <property type="match status" value="1"/>
</dbReference>
<gene>
    <name evidence="3" type="ORF">LY56_00536</name>
</gene>
<protein>
    <submittedName>
        <fullName evidence="3">Hpt domain-containing protein</fullName>
    </submittedName>
</protein>
<feature type="domain" description="HPt" evidence="2">
    <location>
        <begin position="26"/>
        <end position="106"/>
    </location>
</feature>
<dbReference type="EMBL" id="QKZQ01000002">
    <property type="protein sequence ID" value="PZX47241.1"/>
    <property type="molecule type" value="Genomic_DNA"/>
</dbReference>
<reference evidence="3 4" key="1">
    <citation type="submission" date="2018-06" db="EMBL/GenBank/DDBJ databases">
        <title>Genomic Encyclopedia of Archaeal and Bacterial Type Strains, Phase II (KMG-II): from individual species to whole genera.</title>
        <authorList>
            <person name="Goeker M."/>
        </authorList>
    </citation>
    <scope>NUCLEOTIDE SEQUENCE [LARGE SCALE GENOMIC DNA]</scope>
    <source>
        <strain evidence="3 4">DSM 13087</strain>
    </source>
</reference>
<name>A0A2W7QGF8_9RHOB</name>
<dbReference type="RefSeq" id="WP_071470459.1">
    <property type="nucleotide sequence ID" value="NZ_MEHT01000044.1"/>
</dbReference>
<dbReference type="AlphaFoldDB" id="A0A2W7QGF8"/>
<evidence type="ECO:0000313" key="4">
    <source>
        <dbReference type="Proteomes" id="UP000249364"/>
    </source>
</evidence>
<dbReference type="InterPro" id="IPR008207">
    <property type="entry name" value="Sig_transdc_His_kin_Hpt_dom"/>
</dbReference>
<organism evidence="3 4">
    <name type="scientific">Roseinatronobacter thiooxidans</name>
    <dbReference type="NCBI Taxonomy" id="121821"/>
    <lineage>
        <taxon>Bacteria</taxon>
        <taxon>Pseudomonadati</taxon>
        <taxon>Pseudomonadota</taxon>
        <taxon>Alphaproteobacteria</taxon>
        <taxon>Rhodobacterales</taxon>
        <taxon>Paracoccaceae</taxon>
        <taxon>Roseinatronobacter</taxon>
    </lineage>
</organism>
<evidence type="ECO:0000313" key="3">
    <source>
        <dbReference type="EMBL" id="PZX47241.1"/>
    </source>
</evidence>
<dbReference type="InterPro" id="IPR036641">
    <property type="entry name" value="HPT_dom_sf"/>
</dbReference>
<dbReference type="STRING" id="121821.GCA_001870675_02687"/>
<comment type="caution">
    <text evidence="3">The sequence shown here is derived from an EMBL/GenBank/DDBJ whole genome shotgun (WGS) entry which is preliminary data.</text>
</comment>
<dbReference type="Proteomes" id="UP000249364">
    <property type="component" value="Unassembled WGS sequence"/>
</dbReference>
<proteinExistence type="predicted"/>
<evidence type="ECO:0000259" key="2">
    <source>
        <dbReference type="Pfam" id="PF01627"/>
    </source>
</evidence>
<sequence>MIAQTYDEKQMSALLSLDGGALREPLLNDLQRCQTLLDQTLPLDARDSAMVMRNALHELRGIALTVGATTLARHCAKAEAFCDTGHLAEVLEQRAAIHIACEDLRARLKAFTDVAA</sequence>
<keyword evidence="4" id="KW-1185">Reference proteome</keyword>
<dbReference type="GO" id="GO:0000160">
    <property type="term" value="P:phosphorelay signal transduction system"/>
    <property type="evidence" value="ECO:0007669"/>
    <property type="project" value="UniProtKB-KW"/>
</dbReference>
<dbReference type="SUPFAM" id="SSF47226">
    <property type="entry name" value="Histidine-containing phosphotransfer domain, HPT domain"/>
    <property type="match status" value="1"/>
</dbReference>
<dbReference type="GO" id="GO:0004672">
    <property type="term" value="F:protein kinase activity"/>
    <property type="evidence" value="ECO:0007669"/>
    <property type="project" value="UniProtKB-ARBA"/>
</dbReference>
<dbReference type="Pfam" id="PF01627">
    <property type="entry name" value="Hpt"/>
    <property type="match status" value="1"/>
</dbReference>
<keyword evidence="1" id="KW-0902">Two-component regulatory system</keyword>
<accession>A0A2W7QGF8</accession>
<evidence type="ECO:0000256" key="1">
    <source>
        <dbReference type="ARBA" id="ARBA00023012"/>
    </source>
</evidence>